<proteinExistence type="predicted"/>
<sequence length="107" mass="11986">MKSRTMSSSLAVGSHVSTIIDSEPLWGIEAWAFIPYVYSVCHFPVINGCKVMVAAGPREHSAVWHLFDPKTKTASGSFSFSSVQQQCTEIKHSDHFVQIKDFRLKKI</sequence>
<gene>
    <name evidence="1" type="ORF">XENORESO_021888</name>
</gene>
<dbReference type="Proteomes" id="UP001444071">
    <property type="component" value="Unassembled WGS sequence"/>
</dbReference>
<accession>A0ABV0WBK0</accession>
<reference evidence="1 2" key="1">
    <citation type="submission" date="2021-06" db="EMBL/GenBank/DDBJ databases">
        <authorList>
            <person name="Palmer J.M."/>
        </authorList>
    </citation>
    <scope>NUCLEOTIDE SEQUENCE [LARGE SCALE GENOMIC DNA]</scope>
    <source>
        <strain evidence="1 2">XR_2019</strain>
        <tissue evidence="1">Muscle</tissue>
    </source>
</reference>
<name>A0ABV0WBK0_9TELE</name>
<evidence type="ECO:0000313" key="2">
    <source>
        <dbReference type="Proteomes" id="UP001444071"/>
    </source>
</evidence>
<dbReference type="EMBL" id="JAHRIM010040995">
    <property type="protein sequence ID" value="MEQ2266943.1"/>
    <property type="molecule type" value="Genomic_DNA"/>
</dbReference>
<comment type="caution">
    <text evidence="1">The sequence shown here is derived from an EMBL/GenBank/DDBJ whole genome shotgun (WGS) entry which is preliminary data.</text>
</comment>
<organism evidence="1 2">
    <name type="scientific">Xenotaenia resolanae</name>
    <dbReference type="NCBI Taxonomy" id="208358"/>
    <lineage>
        <taxon>Eukaryota</taxon>
        <taxon>Metazoa</taxon>
        <taxon>Chordata</taxon>
        <taxon>Craniata</taxon>
        <taxon>Vertebrata</taxon>
        <taxon>Euteleostomi</taxon>
        <taxon>Actinopterygii</taxon>
        <taxon>Neopterygii</taxon>
        <taxon>Teleostei</taxon>
        <taxon>Neoteleostei</taxon>
        <taxon>Acanthomorphata</taxon>
        <taxon>Ovalentaria</taxon>
        <taxon>Atherinomorphae</taxon>
        <taxon>Cyprinodontiformes</taxon>
        <taxon>Goodeidae</taxon>
        <taxon>Xenotaenia</taxon>
    </lineage>
</organism>
<evidence type="ECO:0000313" key="1">
    <source>
        <dbReference type="EMBL" id="MEQ2266943.1"/>
    </source>
</evidence>
<keyword evidence="2" id="KW-1185">Reference proteome</keyword>
<protein>
    <submittedName>
        <fullName evidence="1">Uncharacterized protein</fullName>
    </submittedName>
</protein>